<evidence type="ECO:0000256" key="1">
    <source>
        <dbReference type="SAM" id="Phobius"/>
    </source>
</evidence>
<dbReference type="PANTHER" id="PTHR37305">
    <property type="entry name" value="INTEGRAL MEMBRANE PROTEIN-RELATED"/>
    <property type="match status" value="1"/>
</dbReference>
<dbReference type="EMBL" id="MWWY01000021">
    <property type="protein sequence ID" value="OZG64582.1"/>
    <property type="molecule type" value="Genomic_DNA"/>
</dbReference>
<keyword evidence="3" id="KW-1185">Reference proteome</keyword>
<dbReference type="Proteomes" id="UP000216074">
    <property type="component" value="Unassembled WGS sequence"/>
</dbReference>
<accession>A0A261FZG5</accession>
<dbReference type="PANTHER" id="PTHR37305:SF1">
    <property type="entry name" value="MEMBRANE PROTEIN"/>
    <property type="match status" value="1"/>
</dbReference>
<dbReference type="Pfam" id="PF12679">
    <property type="entry name" value="ABC2_membrane_2"/>
    <property type="match status" value="1"/>
</dbReference>
<evidence type="ECO:0000313" key="3">
    <source>
        <dbReference type="Proteomes" id="UP000216074"/>
    </source>
</evidence>
<keyword evidence="1" id="KW-0472">Membrane</keyword>
<feature type="transmembrane region" description="Helical" evidence="1">
    <location>
        <begin position="117"/>
        <end position="141"/>
    </location>
</feature>
<evidence type="ECO:0000313" key="2">
    <source>
        <dbReference type="EMBL" id="OZG64582.1"/>
    </source>
</evidence>
<gene>
    <name evidence="2" type="ORF">BHAP_1043</name>
</gene>
<organism evidence="2 3">
    <name type="scientific">Bifidobacterium hapali</name>
    <dbReference type="NCBI Taxonomy" id="1630172"/>
    <lineage>
        <taxon>Bacteria</taxon>
        <taxon>Bacillati</taxon>
        <taxon>Actinomycetota</taxon>
        <taxon>Actinomycetes</taxon>
        <taxon>Bifidobacteriales</taxon>
        <taxon>Bifidobacteriaceae</taxon>
        <taxon>Bifidobacterium</taxon>
    </lineage>
</organism>
<dbReference type="RefSeq" id="WP_094729662.1">
    <property type="nucleotide sequence ID" value="NZ_MWWY01000021.1"/>
</dbReference>
<feature type="transmembrane region" description="Helical" evidence="1">
    <location>
        <begin position="192"/>
        <end position="209"/>
    </location>
</feature>
<protein>
    <submittedName>
        <fullName evidence="2">ABC transporter permease</fullName>
    </submittedName>
</protein>
<feature type="transmembrane region" description="Helical" evidence="1">
    <location>
        <begin position="12"/>
        <end position="37"/>
    </location>
</feature>
<comment type="caution">
    <text evidence="2">The sequence shown here is derived from an EMBL/GenBank/DDBJ whole genome shotgun (WGS) entry which is preliminary data.</text>
</comment>
<proteinExistence type="predicted"/>
<reference evidence="2 3" key="1">
    <citation type="journal article" date="2017" name="BMC Genomics">
        <title>Comparative genomic and phylogenomic analyses of the Bifidobacteriaceae family.</title>
        <authorList>
            <person name="Lugli G.A."/>
            <person name="Milani C."/>
            <person name="Turroni F."/>
            <person name="Duranti S."/>
            <person name="Mancabelli L."/>
            <person name="Mangifesta M."/>
            <person name="Ferrario C."/>
            <person name="Modesto M."/>
            <person name="Mattarelli P."/>
            <person name="Jiri K."/>
            <person name="van Sinderen D."/>
            <person name="Ventura M."/>
        </authorList>
    </citation>
    <scope>NUCLEOTIDE SEQUENCE [LARGE SCALE GENOMIC DNA]</scope>
    <source>
        <strain evidence="2 3">DSM 100202</strain>
    </source>
</reference>
<feature type="transmembrane region" description="Helical" evidence="1">
    <location>
        <begin position="161"/>
        <end position="185"/>
    </location>
</feature>
<feature type="transmembrane region" description="Helical" evidence="1">
    <location>
        <begin position="77"/>
        <end position="96"/>
    </location>
</feature>
<dbReference type="OrthoDB" id="9800309at2"/>
<dbReference type="AlphaFoldDB" id="A0A261FZG5"/>
<dbReference type="GO" id="GO:0140359">
    <property type="term" value="F:ABC-type transporter activity"/>
    <property type="evidence" value="ECO:0007669"/>
    <property type="project" value="InterPro"/>
</dbReference>
<feature type="transmembrane region" description="Helical" evidence="1">
    <location>
        <begin position="240"/>
        <end position="262"/>
    </location>
</feature>
<keyword evidence="1" id="KW-0812">Transmembrane</keyword>
<keyword evidence="1" id="KW-1133">Transmembrane helix</keyword>
<dbReference type="GO" id="GO:0005886">
    <property type="term" value="C:plasma membrane"/>
    <property type="evidence" value="ECO:0007669"/>
    <property type="project" value="UniProtKB-SubCell"/>
</dbReference>
<sequence length="269" mass="29438">MNVYLFELKTQLRAFLLGAGTLLVVTVLLLAGAYPIYRGSKASVEQVIAGFPPQFAALFGVSNDIFSFGGFYRFSSLYLMLITAIMATAWGLSIFSREQRSKSTDFLFVMPISRRQLYLAKLAAGLTLVVIAILLYLATIGLLYGLYRNDATAMAISLPRLLLAACSLFGVAILFFSFGTLTAVLMRRVRSVSGIATAFGVIGFMLVSLPEMTGDNKYRIVAPFTWFNIDEVLTHGRYEAGYIALAVVVTLICLIVGALVYVRRDVNAV</sequence>
<name>A0A261FZG5_9BIFI</name>